<evidence type="ECO:0000313" key="2">
    <source>
        <dbReference type="EMBL" id="KAJ1200855.1"/>
    </source>
</evidence>
<protein>
    <submittedName>
        <fullName evidence="2">Uncharacterized protein</fullName>
    </submittedName>
</protein>
<dbReference type="Proteomes" id="UP001066276">
    <property type="component" value="Chromosome 2_1"/>
</dbReference>
<name>A0AAV7VGY1_PLEWA</name>
<proteinExistence type="predicted"/>
<organism evidence="2 3">
    <name type="scientific">Pleurodeles waltl</name>
    <name type="common">Iberian ribbed newt</name>
    <dbReference type="NCBI Taxonomy" id="8319"/>
    <lineage>
        <taxon>Eukaryota</taxon>
        <taxon>Metazoa</taxon>
        <taxon>Chordata</taxon>
        <taxon>Craniata</taxon>
        <taxon>Vertebrata</taxon>
        <taxon>Euteleostomi</taxon>
        <taxon>Amphibia</taxon>
        <taxon>Batrachia</taxon>
        <taxon>Caudata</taxon>
        <taxon>Salamandroidea</taxon>
        <taxon>Salamandridae</taxon>
        <taxon>Pleurodelinae</taxon>
        <taxon>Pleurodeles</taxon>
    </lineage>
</organism>
<sequence>MPARGSKSAPAGAGAAARQERACGFGGAGECKIVRASIRMAGEPDKMKTAGSAKIVSASLGKYFKMKAHSDLAVKQNETTANIADTGGTVESRENTLSGDFLVEREDGGVHKEPLQAVNSGPTPIPACINLPTEETAEVVYEEGRKSEPNRDSVPRDTSAQAGAQGLTQALVQNLSPVNVGEKLQKGEQIWVKRGLTLKIGQDTDLGDTFFSVSDQSSWTSDEATESREGSSQAWKTHWSEAGSETTTLGEDEDENSEWGKGPCQPESFKAATVKKKMKKRTSCSGSPAHQLAAETSKALQLDYSSVFGLRGLGSLGDSLTDTA</sequence>
<feature type="compositionally biased region" description="Low complexity" evidence="1">
    <location>
        <begin position="1"/>
        <end position="17"/>
    </location>
</feature>
<feature type="region of interest" description="Disordered" evidence="1">
    <location>
        <begin position="141"/>
        <end position="162"/>
    </location>
</feature>
<dbReference type="EMBL" id="JANPWB010000003">
    <property type="protein sequence ID" value="KAJ1200855.1"/>
    <property type="molecule type" value="Genomic_DNA"/>
</dbReference>
<feature type="compositionally biased region" description="Basic and acidic residues" evidence="1">
    <location>
        <begin position="142"/>
        <end position="155"/>
    </location>
</feature>
<evidence type="ECO:0000313" key="3">
    <source>
        <dbReference type="Proteomes" id="UP001066276"/>
    </source>
</evidence>
<evidence type="ECO:0000256" key="1">
    <source>
        <dbReference type="SAM" id="MobiDB-lite"/>
    </source>
</evidence>
<dbReference type="AlphaFoldDB" id="A0AAV7VGY1"/>
<feature type="region of interest" description="Disordered" evidence="1">
    <location>
        <begin position="216"/>
        <end position="267"/>
    </location>
</feature>
<keyword evidence="3" id="KW-1185">Reference proteome</keyword>
<accession>A0AAV7VGY1</accession>
<gene>
    <name evidence="2" type="ORF">NDU88_004676</name>
</gene>
<reference evidence="2" key="1">
    <citation type="journal article" date="2022" name="bioRxiv">
        <title>Sequencing and chromosome-scale assembly of the giantPleurodeles waltlgenome.</title>
        <authorList>
            <person name="Brown T."/>
            <person name="Elewa A."/>
            <person name="Iarovenko S."/>
            <person name="Subramanian E."/>
            <person name="Araus A.J."/>
            <person name="Petzold A."/>
            <person name="Susuki M."/>
            <person name="Suzuki K.-i.T."/>
            <person name="Hayashi T."/>
            <person name="Toyoda A."/>
            <person name="Oliveira C."/>
            <person name="Osipova E."/>
            <person name="Leigh N.D."/>
            <person name="Simon A."/>
            <person name="Yun M.H."/>
        </authorList>
    </citation>
    <scope>NUCLEOTIDE SEQUENCE</scope>
    <source>
        <strain evidence="2">20211129_DDA</strain>
        <tissue evidence="2">Liver</tissue>
    </source>
</reference>
<comment type="caution">
    <text evidence="2">The sequence shown here is derived from an EMBL/GenBank/DDBJ whole genome shotgun (WGS) entry which is preliminary data.</text>
</comment>
<feature type="region of interest" description="Disordered" evidence="1">
    <location>
        <begin position="1"/>
        <end position="21"/>
    </location>
</feature>